<proteinExistence type="predicted"/>
<evidence type="ECO:0000256" key="1">
    <source>
        <dbReference type="SAM" id="MobiDB-lite"/>
    </source>
</evidence>
<protein>
    <submittedName>
        <fullName evidence="2">Uncharacterized protein</fullName>
    </submittedName>
</protein>
<comment type="caution">
    <text evidence="2">The sequence shown here is derived from an EMBL/GenBank/DDBJ whole genome shotgun (WGS) entry which is preliminary data.</text>
</comment>
<organism evidence="2 3">
    <name type="scientific">Bordetella bronchiseptica 00-P-2796</name>
    <dbReference type="NCBI Taxonomy" id="1331199"/>
    <lineage>
        <taxon>Bacteria</taxon>
        <taxon>Pseudomonadati</taxon>
        <taxon>Pseudomonadota</taxon>
        <taxon>Betaproteobacteria</taxon>
        <taxon>Burkholderiales</taxon>
        <taxon>Alcaligenaceae</taxon>
        <taxon>Bordetella</taxon>
    </lineage>
</organism>
<feature type="compositionally biased region" description="Basic residues" evidence="1">
    <location>
        <begin position="12"/>
        <end position="24"/>
    </location>
</feature>
<feature type="region of interest" description="Disordered" evidence="1">
    <location>
        <begin position="1"/>
        <end position="40"/>
    </location>
</feature>
<name>A0ABR4RL14_BORBO</name>
<accession>A0ABR4RL14</accession>
<evidence type="ECO:0000313" key="2">
    <source>
        <dbReference type="EMBL" id="KCV36597.1"/>
    </source>
</evidence>
<gene>
    <name evidence="2" type="ORF">L490_4245</name>
</gene>
<reference evidence="2 3" key="1">
    <citation type="submission" date="2014-03" db="EMBL/GenBank/DDBJ databases">
        <title>Genome sequence of Bordetella bronchiseptica.</title>
        <authorList>
            <person name="Harvill E."/>
            <person name="Goodfield L.L."/>
            <person name="Ivanov Y.V."/>
            <person name="Meyer J.A."/>
            <person name="Muse S.J."/>
            <person name="Jacobs N."/>
            <person name="Bendor L."/>
            <person name="Smallridge W.E."/>
            <person name="Brinkac L.M."/>
            <person name="Sanka R."/>
            <person name="Kim M."/>
            <person name="Losada L."/>
        </authorList>
    </citation>
    <scope>NUCLEOTIDE SEQUENCE [LARGE SCALE GENOMIC DNA]</scope>
    <source>
        <strain evidence="2 3">00-P-2796</strain>
    </source>
</reference>
<dbReference type="EMBL" id="JGWH01000051">
    <property type="protein sequence ID" value="KCV36597.1"/>
    <property type="molecule type" value="Genomic_DNA"/>
</dbReference>
<evidence type="ECO:0000313" key="3">
    <source>
        <dbReference type="Proteomes" id="UP000025756"/>
    </source>
</evidence>
<sequence>MRRSIRMLQCAARRRRGARTHSPARPRPPQEFAARNWRAS</sequence>
<keyword evidence="3" id="KW-1185">Reference proteome</keyword>
<dbReference type="Proteomes" id="UP000025756">
    <property type="component" value="Unassembled WGS sequence"/>
</dbReference>